<gene>
    <name evidence="6" type="ORF">AAF712_007445</name>
</gene>
<dbReference type="PANTHER" id="PTHR43117:SF4">
    <property type="entry name" value="OSMOPROTECTANT IMPORT ATP-BINDING PROTEIN OSMV"/>
    <property type="match status" value="1"/>
</dbReference>
<dbReference type="InterPro" id="IPR003593">
    <property type="entry name" value="AAA+_ATPase"/>
</dbReference>
<keyword evidence="3" id="KW-0547">Nucleotide-binding</keyword>
<proteinExistence type="inferred from homology"/>
<comment type="caution">
    <text evidence="6">The sequence shown here is derived from an EMBL/GenBank/DDBJ whole genome shotgun (WGS) entry which is preliminary data.</text>
</comment>
<dbReference type="Proteomes" id="UP001437256">
    <property type="component" value="Unassembled WGS sequence"/>
</dbReference>
<dbReference type="PANTHER" id="PTHR43117">
    <property type="entry name" value="OSMOPROTECTANT IMPORT ATP-BINDING PROTEIN OSMV"/>
    <property type="match status" value="1"/>
</dbReference>
<dbReference type="Gene3D" id="3.40.50.300">
    <property type="entry name" value="P-loop containing nucleotide triphosphate hydrolases"/>
    <property type="match status" value="2"/>
</dbReference>
<keyword evidence="2" id="KW-0813">Transport</keyword>
<keyword evidence="4" id="KW-0067">ATP-binding</keyword>
<dbReference type="SUPFAM" id="SSF52540">
    <property type="entry name" value="P-loop containing nucleoside triphosphate hydrolases"/>
    <property type="match status" value="2"/>
</dbReference>
<accession>A0ABR2ZWU1</accession>
<evidence type="ECO:0000313" key="7">
    <source>
        <dbReference type="Proteomes" id="UP001437256"/>
    </source>
</evidence>
<dbReference type="Pfam" id="PF00005">
    <property type="entry name" value="ABC_tran"/>
    <property type="match status" value="2"/>
</dbReference>
<name>A0ABR2ZWU1_9AGAR</name>
<evidence type="ECO:0000259" key="5">
    <source>
        <dbReference type="PROSITE" id="PS50893"/>
    </source>
</evidence>
<evidence type="ECO:0000256" key="4">
    <source>
        <dbReference type="ARBA" id="ARBA00022840"/>
    </source>
</evidence>
<sequence length="602" mass="67486">MLSLNRLRRGHELHRIRRLTATKFNSYSTSIINIPKANIYPFGAATRKTQPVFTDVEWKVEKGESWAIVGSGSGEKNLLFQTLLGHLRISPYPFDGLFPFLAPHQDPTTAISIVSFTHRPRGGGNTDFYDYSARYGAVHEEDKVTLRESLYASLGLVKDSFAETKQELKLSTDDQKTFDELAEKMGLTPFMDLPIIALSNGQTRRARILKAVLRKPSIELLLLDEPLTGLDVQVRPKLLSLLHKLHQSERPRVVLGLRSHDDIPEWITNVAAVGNRRIRIGSREDYLQGSLTTNAQTYATSSSSASESTLESQKNTGELVVDMKNVRVEYSGRQVLKDINWQIRQGERWHLQGTNGSGKTTLLSMLMGDHPQSYTQSPNCYLSPQTPTIPRHLHLFSHPRRLIPTPHLQCGSLIGVLSPEIFDAFPRRANMKVWDVISTGFDGGYVPRGTVGLGLGIRGESKKYGPAEIREFVEGGSEEKWRLERMRHVLESLGPRSWGGSEAQGDQEVFAKRNFVDLSVGEQRMVLLMRALVARPKLVLLDEVWSGMDEGMVEAARRYLRGEGVGKDQAVVVITHWEEEVPWGDADGVRKFRLDGGQGSEV</sequence>
<dbReference type="EMBL" id="JBBXMP010000046">
    <property type="protein sequence ID" value="KAL0065534.1"/>
    <property type="molecule type" value="Genomic_DNA"/>
</dbReference>
<evidence type="ECO:0000256" key="3">
    <source>
        <dbReference type="ARBA" id="ARBA00022741"/>
    </source>
</evidence>
<comment type="similarity">
    <text evidence="1">Belongs to the ABC transporter superfamily.</text>
</comment>
<dbReference type="PROSITE" id="PS50893">
    <property type="entry name" value="ABC_TRANSPORTER_2"/>
    <property type="match status" value="2"/>
</dbReference>
<evidence type="ECO:0000256" key="2">
    <source>
        <dbReference type="ARBA" id="ARBA00022448"/>
    </source>
</evidence>
<evidence type="ECO:0000256" key="1">
    <source>
        <dbReference type="ARBA" id="ARBA00005417"/>
    </source>
</evidence>
<feature type="domain" description="ABC transporter" evidence="5">
    <location>
        <begin position="321"/>
        <end position="602"/>
    </location>
</feature>
<dbReference type="InterPro" id="IPR003439">
    <property type="entry name" value="ABC_transporter-like_ATP-bd"/>
</dbReference>
<feature type="domain" description="ABC transporter" evidence="5">
    <location>
        <begin position="34"/>
        <end position="300"/>
    </location>
</feature>
<protein>
    <recommendedName>
        <fullName evidence="5">ABC transporter domain-containing protein</fullName>
    </recommendedName>
</protein>
<keyword evidence="7" id="KW-1185">Reference proteome</keyword>
<dbReference type="SMART" id="SM00382">
    <property type="entry name" value="AAA"/>
    <property type="match status" value="2"/>
</dbReference>
<organism evidence="6 7">
    <name type="scientific">Marasmius tenuissimus</name>
    <dbReference type="NCBI Taxonomy" id="585030"/>
    <lineage>
        <taxon>Eukaryota</taxon>
        <taxon>Fungi</taxon>
        <taxon>Dikarya</taxon>
        <taxon>Basidiomycota</taxon>
        <taxon>Agaricomycotina</taxon>
        <taxon>Agaricomycetes</taxon>
        <taxon>Agaricomycetidae</taxon>
        <taxon>Agaricales</taxon>
        <taxon>Marasmiineae</taxon>
        <taxon>Marasmiaceae</taxon>
        <taxon>Marasmius</taxon>
    </lineage>
</organism>
<dbReference type="InterPro" id="IPR027417">
    <property type="entry name" value="P-loop_NTPase"/>
</dbReference>
<evidence type="ECO:0000313" key="6">
    <source>
        <dbReference type="EMBL" id="KAL0065534.1"/>
    </source>
</evidence>
<reference evidence="6 7" key="1">
    <citation type="submission" date="2024-05" db="EMBL/GenBank/DDBJ databases">
        <title>A draft genome resource for the thread blight pathogen Marasmius tenuissimus strain MS-2.</title>
        <authorList>
            <person name="Yulfo-Soto G.E."/>
            <person name="Baruah I.K."/>
            <person name="Amoako-Attah I."/>
            <person name="Bukari Y."/>
            <person name="Meinhardt L.W."/>
            <person name="Bailey B.A."/>
            <person name="Cohen S.P."/>
        </authorList>
    </citation>
    <scope>NUCLEOTIDE SEQUENCE [LARGE SCALE GENOMIC DNA]</scope>
    <source>
        <strain evidence="6 7">MS-2</strain>
    </source>
</reference>